<evidence type="ECO:0000256" key="4">
    <source>
        <dbReference type="ARBA" id="ARBA00022960"/>
    </source>
</evidence>
<dbReference type="SUPFAM" id="SSF47090">
    <property type="entry name" value="PGBD-like"/>
    <property type="match status" value="1"/>
</dbReference>
<sequence>MLTTSATTSRSLAVLTLAALAITGLSAAACAQAPTTPLAPLSVAPALAEPATPAPVPAYPAMLSAWADRLDARAAELEAMAPVAITRVGPGGTLKKGASGERTSRLIQRLIELGYLTPEQRSASFDDLVDTAVRSFQTASNMTPDGLVGTGTQQALDRSPAEAAGIMRHTATSMRALRDEQLPDAVLVNLPSQTVTLVRDSARVFDMRAVVGRPSRETPLLRDRITHVIVNPTWTVPPTVLKEDKLPMLRSRGTPGISNAVVYLDGEVVAPEIIDWSVVTPGRVRIVQQPGDHNALGRFRFNLTNPENIYLHGTNEPRLFDRELRTISSGCVRLQDARLMAETLLAPQGVTPDRIERMLARGEPQWVKLEKALPVRFTYWMATIDGSGTIRLHPDVYDRVEEAPPSSALPPGDSSRA</sequence>
<feature type="active site" description="Nucleophile" evidence="7">
    <location>
        <position position="331"/>
    </location>
</feature>
<evidence type="ECO:0000256" key="2">
    <source>
        <dbReference type="ARBA" id="ARBA00005992"/>
    </source>
</evidence>
<keyword evidence="8" id="KW-0732">Signal</keyword>
<comment type="pathway">
    <text evidence="1 7">Cell wall biogenesis; peptidoglycan biosynthesis.</text>
</comment>
<evidence type="ECO:0000256" key="6">
    <source>
        <dbReference type="ARBA" id="ARBA00023316"/>
    </source>
</evidence>
<evidence type="ECO:0000259" key="9">
    <source>
        <dbReference type="PROSITE" id="PS52029"/>
    </source>
</evidence>
<dbReference type="Pfam" id="PF03734">
    <property type="entry name" value="YkuD"/>
    <property type="match status" value="1"/>
</dbReference>
<gene>
    <name evidence="10" type="ORF">HND93_15875</name>
</gene>
<dbReference type="SUPFAM" id="SSF141523">
    <property type="entry name" value="L,D-transpeptidase catalytic domain-like"/>
    <property type="match status" value="1"/>
</dbReference>
<evidence type="ECO:0000256" key="5">
    <source>
        <dbReference type="ARBA" id="ARBA00022984"/>
    </source>
</evidence>
<dbReference type="PROSITE" id="PS52029">
    <property type="entry name" value="LD_TPASE"/>
    <property type="match status" value="1"/>
</dbReference>
<keyword evidence="11" id="KW-1185">Reference proteome</keyword>
<dbReference type="CDD" id="cd16913">
    <property type="entry name" value="YkuD_like"/>
    <property type="match status" value="1"/>
</dbReference>
<dbReference type="RefSeq" id="WP_180282975.1">
    <property type="nucleotide sequence ID" value="NZ_JABFDB010000011.1"/>
</dbReference>
<dbReference type="PANTHER" id="PTHR41533">
    <property type="entry name" value="L,D-TRANSPEPTIDASE HI_1667-RELATED"/>
    <property type="match status" value="1"/>
</dbReference>
<reference evidence="10 11" key="1">
    <citation type="submission" date="2020-05" db="EMBL/GenBank/DDBJ databases">
        <title>Azospirillum oleiclasticum sp. nov, a nitrogen-fixing and heavy crude oil-emulsifying bacterium isolated from the crude oil of Yumen Oilfield.</title>
        <authorList>
            <person name="Wu D."/>
            <person name="Cai M."/>
            <person name="Zhang X."/>
        </authorList>
    </citation>
    <scope>NUCLEOTIDE SEQUENCE [LARGE SCALE GENOMIC DNA]</scope>
    <source>
        <strain evidence="10 11">ROY-1-1-2</strain>
    </source>
</reference>
<keyword evidence="3" id="KW-0808">Transferase</keyword>
<evidence type="ECO:0000256" key="7">
    <source>
        <dbReference type="PROSITE-ProRule" id="PRU01373"/>
    </source>
</evidence>
<dbReference type="Proteomes" id="UP000584642">
    <property type="component" value="Unassembled WGS sequence"/>
</dbReference>
<keyword evidence="4 7" id="KW-0133">Cell shape</keyword>
<dbReference type="Gene3D" id="2.40.440.10">
    <property type="entry name" value="L,D-transpeptidase catalytic domain-like"/>
    <property type="match status" value="1"/>
</dbReference>
<accession>A0ABX2TAI1</accession>
<dbReference type="PANTHER" id="PTHR41533:SF2">
    <property type="entry name" value="BLR7131 PROTEIN"/>
    <property type="match status" value="1"/>
</dbReference>
<evidence type="ECO:0000256" key="8">
    <source>
        <dbReference type="SAM" id="SignalP"/>
    </source>
</evidence>
<evidence type="ECO:0000256" key="3">
    <source>
        <dbReference type="ARBA" id="ARBA00022679"/>
    </source>
</evidence>
<comment type="caution">
    <text evidence="10">The sequence shown here is derived from an EMBL/GenBank/DDBJ whole genome shotgun (WGS) entry which is preliminary data.</text>
</comment>
<evidence type="ECO:0000313" key="10">
    <source>
        <dbReference type="EMBL" id="NYZ21196.1"/>
    </source>
</evidence>
<organism evidence="10 11">
    <name type="scientific">Azospirillum oleiclasticum</name>
    <dbReference type="NCBI Taxonomy" id="2735135"/>
    <lineage>
        <taxon>Bacteria</taxon>
        <taxon>Pseudomonadati</taxon>
        <taxon>Pseudomonadota</taxon>
        <taxon>Alphaproteobacteria</taxon>
        <taxon>Rhodospirillales</taxon>
        <taxon>Azospirillaceae</taxon>
        <taxon>Azospirillum</taxon>
    </lineage>
</organism>
<protein>
    <submittedName>
        <fullName evidence="10">L,D-transpeptidase family protein</fullName>
    </submittedName>
</protein>
<dbReference type="Pfam" id="PF01471">
    <property type="entry name" value="PG_binding_1"/>
    <property type="match status" value="1"/>
</dbReference>
<dbReference type="InterPro" id="IPR038063">
    <property type="entry name" value="Transpep_catalytic_dom"/>
</dbReference>
<proteinExistence type="inferred from homology"/>
<dbReference type="InterPro" id="IPR036365">
    <property type="entry name" value="PGBD-like_sf"/>
</dbReference>
<keyword evidence="5 7" id="KW-0573">Peptidoglycan synthesis</keyword>
<dbReference type="InterPro" id="IPR052905">
    <property type="entry name" value="LD-transpeptidase_YkuD-like"/>
</dbReference>
<feature type="domain" description="L,D-TPase catalytic" evidence="9">
    <location>
        <begin position="184"/>
        <end position="355"/>
    </location>
</feature>
<name>A0ABX2TAI1_9PROT</name>
<dbReference type="Gene3D" id="1.10.101.10">
    <property type="entry name" value="PGBD-like superfamily/PGBD"/>
    <property type="match status" value="1"/>
</dbReference>
<comment type="similarity">
    <text evidence="2">Belongs to the YkuD family.</text>
</comment>
<dbReference type="InterPro" id="IPR036366">
    <property type="entry name" value="PGBDSf"/>
</dbReference>
<feature type="signal peptide" evidence="8">
    <location>
        <begin position="1"/>
        <end position="27"/>
    </location>
</feature>
<evidence type="ECO:0000256" key="1">
    <source>
        <dbReference type="ARBA" id="ARBA00004752"/>
    </source>
</evidence>
<feature type="chain" id="PRO_5046090164" evidence="8">
    <location>
        <begin position="28"/>
        <end position="417"/>
    </location>
</feature>
<keyword evidence="6 7" id="KW-0961">Cell wall biogenesis/degradation</keyword>
<dbReference type="InterPro" id="IPR002477">
    <property type="entry name" value="Peptidoglycan-bd-like"/>
</dbReference>
<feature type="active site" description="Proton donor/acceptor" evidence="7">
    <location>
        <position position="312"/>
    </location>
</feature>
<dbReference type="EMBL" id="JABFDB010000011">
    <property type="protein sequence ID" value="NYZ21196.1"/>
    <property type="molecule type" value="Genomic_DNA"/>
</dbReference>
<evidence type="ECO:0000313" key="11">
    <source>
        <dbReference type="Proteomes" id="UP000584642"/>
    </source>
</evidence>
<dbReference type="InterPro" id="IPR005490">
    <property type="entry name" value="LD_TPept_cat_dom"/>
</dbReference>